<comment type="caution">
    <text evidence="2">The sequence shown here is derived from an EMBL/GenBank/DDBJ whole genome shotgun (WGS) entry which is preliminary data.</text>
</comment>
<dbReference type="SUPFAM" id="SSF46785">
    <property type="entry name" value="Winged helix' DNA-binding domain"/>
    <property type="match status" value="1"/>
</dbReference>
<reference evidence="2 3" key="1">
    <citation type="submission" date="2024-02" db="EMBL/GenBank/DDBJ databases">
        <title>Draft genome sequence of Collimonas sp. strain H4R21, an effective mineral-weathering bacterial strain isolated from the beech rhizosphere.</title>
        <authorList>
            <person name="Morin E."/>
            <person name="Uroz S."/>
            <person name="Leveau J.H.J."/>
            <person name="Kumar R."/>
            <person name="Rey M.W."/>
            <person name="Pham J."/>
        </authorList>
    </citation>
    <scope>NUCLEOTIDE SEQUENCE [LARGE SCALE GENOMIC DNA]</scope>
    <source>
        <strain evidence="2 3">H4R21</strain>
    </source>
</reference>
<keyword evidence="1" id="KW-0238">DNA-binding</keyword>
<dbReference type="InterPro" id="IPR036390">
    <property type="entry name" value="WH_DNA-bd_sf"/>
</dbReference>
<organism evidence="2 3">
    <name type="scientific">Collimonas rhizosphaerae</name>
    <dbReference type="NCBI Taxonomy" id="3126357"/>
    <lineage>
        <taxon>Bacteria</taxon>
        <taxon>Pseudomonadati</taxon>
        <taxon>Pseudomonadota</taxon>
        <taxon>Betaproteobacteria</taxon>
        <taxon>Burkholderiales</taxon>
        <taxon>Oxalobacteraceae</taxon>
        <taxon>Collimonas</taxon>
    </lineage>
</organism>
<proteinExistence type="predicted"/>
<evidence type="ECO:0000256" key="1">
    <source>
        <dbReference type="ARBA" id="ARBA00023125"/>
    </source>
</evidence>
<dbReference type="NCBIfam" id="TIGR00738">
    <property type="entry name" value="rrf2_super"/>
    <property type="match status" value="1"/>
</dbReference>
<keyword evidence="3" id="KW-1185">Reference proteome</keyword>
<dbReference type="PANTHER" id="PTHR33221">
    <property type="entry name" value="WINGED HELIX-TURN-HELIX TRANSCRIPTIONAL REGULATOR, RRF2 FAMILY"/>
    <property type="match status" value="1"/>
</dbReference>
<dbReference type="EMBL" id="JBANDC010000003">
    <property type="protein sequence ID" value="MEM4986746.1"/>
    <property type="molecule type" value="Genomic_DNA"/>
</dbReference>
<dbReference type="PANTHER" id="PTHR33221:SF4">
    <property type="entry name" value="HTH-TYPE TRANSCRIPTIONAL REPRESSOR NSRR"/>
    <property type="match status" value="1"/>
</dbReference>
<dbReference type="Gene3D" id="1.10.10.10">
    <property type="entry name" value="Winged helix-like DNA-binding domain superfamily/Winged helix DNA-binding domain"/>
    <property type="match status" value="1"/>
</dbReference>
<dbReference type="Pfam" id="PF02082">
    <property type="entry name" value="Rrf2"/>
    <property type="match status" value="1"/>
</dbReference>
<evidence type="ECO:0000313" key="2">
    <source>
        <dbReference type="EMBL" id="MEM4986746.1"/>
    </source>
</evidence>
<dbReference type="PROSITE" id="PS51197">
    <property type="entry name" value="HTH_RRF2_2"/>
    <property type="match status" value="1"/>
</dbReference>
<dbReference type="InterPro" id="IPR036388">
    <property type="entry name" value="WH-like_DNA-bd_sf"/>
</dbReference>
<accession>A0ABU9PRZ5</accession>
<sequence>MQFTKFTDFGLRVLMYLAATPEQGVITVGELASYFDVPKNHLNKVVNRLVKLGWISATPGRNGGLRLAQAPASLHLGDILSALEGDGGLVDCDKPPCVLRGSCHLKRVLDIGQQEFYAGMNRHNLAELVMPPTSSTIARMQFQPMPVH</sequence>
<dbReference type="InterPro" id="IPR000944">
    <property type="entry name" value="Tscrpt_reg_Rrf2"/>
</dbReference>
<evidence type="ECO:0000313" key="3">
    <source>
        <dbReference type="Proteomes" id="UP001495910"/>
    </source>
</evidence>
<protein>
    <submittedName>
        <fullName evidence="2">Rrf2 family transcriptional regulator</fullName>
    </submittedName>
</protein>
<dbReference type="RefSeq" id="WP_342828447.1">
    <property type="nucleotide sequence ID" value="NZ_JBANDC010000003.1"/>
</dbReference>
<name>A0ABU9PRZ5_9BURK</name>
<dbReference type="Proteomes" id="UP001495910">
    <property type="component" value="Unassembled WGS sequence"/>
</dbReference>
<gene>
    <name evidence="2" type="ORF">V8G57_05010</name>
</gene>